<dbReference type="GO" id="GO:0008408">
    <property type="term" value="F:3'-5' exonuclease activity"/>
    <property type="evidence" value="ECO:0007669"/>
    <property type="project" value="InterPro"/>
</dbReference>
<dbReference type="CDD" id="cd08640">
    <property type="entry name" value="DNA_pol_A_plastid_like"/>
    <property type="match status" value="1"/>
</dbReference>
<dbReference type="Pfam" id="PF00476">
    <property type="entry name" value="DNA_pol_A"/>
    <property type="match status" value="2"/>
</dbReference>
<evidence type="ECO:0000259" key="3">
    <source>
        <dbReference type="SMART" id="SM00482"/>
    </source>
</evidence>
<name>A0AAX4P0Y2_9CHLO</name>
<dbReference type="GO" id="GO:0003887">
    <property type="term" value="F:DNA-directed DNA polymerase activity"/>
    <property type="evidence" value="ECO:0007669"/>
    <property type="project" value="InterPro"/>
</dbReference>
<proteinExistence type="predicted"/>
<dbReference type="Pfam" id="PF01612">
    <property type="entry name" value="DNA_pol_A_exo1"/>
    <property type="match status" value="1"/>
</dbReference>
<dbReference type="EMBL" id="CP151502">
    <property type="protein sequence ID" value="WZN59745.1"/>
    <property type="molecule type" value="Genomic_DNA"/>
</dbReference>
<gene>
    <name evidence="4" type="ORF">HKI87_02g12710</name>
</gene>
<dbReference type="Proteomes" id="UP001472866">
    <property type="component" value="Chromosome 02"/>
</dbReference>
<dbReference type="SUPFAM" id="SSF56672">
    <property type="entry name" value="DNA/RNA polymerases"/>
    <property type="match status" value="1"/>
</dbReference>
<dbReference type="AlphaFoldDB" id="A0AAX4P0Y2"/>
<dbReference type="FunFam" id="3.30.420.10:FF:000051">
    <property type="entry name" value="DNA polymerase I"/>
    <property type="match status" value="1"/>
</dbReference>
<dbReference type="SMART" id="SM00482">
    <property type="entry name" value="POLAc"/>
    <property type="match status" value="1"/>
</dbReference>
<evidence type="ECO:0000313" key="4">
    <source>
        <dbReference type="EMBL" id="WZN59745.1"/>
    </source>
</evidence>
<feature type="compositionally biased region" description="Low complexity" evidence="2">
    <location>
        <begin position="101"/>
        <end position="113"/>
    </location>
</feature>
<evidence type="ECO:0000256" key="2">
    <source>
        <dbReference type="SAM" id="MobiDB-lite"/>
    </source>
</evidence>
<keyword evidence="1" id="KW-0235">DNA replication</keyword>
<dbReference type="InterPro" id="IPR001098">
    <property type="entry name" value="DNA-dir_DNA_pol_A_palm_dom"/>
</dbReference>
<dbReference type="GO" id="GO:0003677">
    <property type="term" value="F:DNA binding"/>
    <property type="evidence" value="ECO:0007669"/>
    <property type="project" value="InterPro"/>
</dbReference>
<dbReference type="PANTHER" id="PTHR10133:SF27">
    <property type="entry name" value="DNA POLYMERASE NU"/>
    <property type="match status" value="1"/>
</dbReference>
<dbReference type="GO" id="GO:0006302">
    <property type="term" value="P:double-strand break repair"/>
    <property type="evidence" value="ECO:0007669"/>
    <property type="project" value="TreeGrafter"/>
</dbReference>
<dbReference type="PANTHER" id="PTHR10133">
    <property type="entry name" value="DNA POLYMERASE I"/>
    <property type="match status" value="1"/>
</dbReference>
<dbReference type="PRINTS" id="PR00868">
    <property type="entry name" value="DNAPOLI"/>
</dbReference>
<reference evidence="4 5" key="1">
    <citation type="submission" date="2024-03" db="EMBL/GenBank/DDBJ databases">
        <title>Complete genome sequence of the green alga Chloropicon roscoffensis RCC1871.</title>
        <authorList>
            <person name="Lemieux C."/>
            <person name="Pombert J.-F."/>
            <person name="Otis C."/>
            <person name="Turmel M."/>
        </authorList>
    </citation>
    <scope>NUCLEOTIDE SEQUENCE [LARGE SCALE GENOMIC DNA]</scope>
    <source>
        <strain evidence="4 5">RCC1871</strain>
    </source>
</reference>
<dbReference type="InterPro" id="IPR012337">
    <property type="entry name" value="RNaseH-like_sf"/>
</dbReference>
<dbReference type="Gene3D" id="3.30.70.370">
    <property type="match status" value="1"/>
</dbReference>
<feature type="region of interest" description="Disordered" evidence="2">
    <location>
        <begin position="31"/>
        <end position="133"/>
    </location>
</feature>
<dbReference type="Gene3D" id="3.30.420.10">
    <property type="entry name" value="Ribonuclease H-like superfamily/Ribonuclease H"/>
    <property type="match status" value="1"/>
</dbReference>
<dbReference type="CDD" id="cd06139">
    <property type="entry name" value="DNA_polA_I_Ecoli_like_exo"/>
    <property type="match status" value="1"/>
</dbReference>
<dbReference type="Gene3D" id="1.10.150.20">
    <property type="entry name" value="5' to 3' exonuclease, C-terminal subdomain"/>
    <property type="match status" value="1"/>
</dbReference>
<feature type="domain" description="DNA-directed DNA polymerase family A palm" evidence="3">
    <location>
        <begin position="651"/>
        <end position="882"/>
    </location>
</feature>
<keyword evidence="5" id="KW-1185">Reference proteome</keyword>
<dbReference type="GO" id="GO:0006261">
    <property type="term" value="P:DNA-templated DNA replication"/>
    <property type="evidence" value="ECO:0007669"/>
    <property type="project" value="InterPro"/>
</dbReference>
<sequence length="922" mass="102463">MLAFALRSAKRGWTLHRQAQGRGSVRLFSAPFKSATSSEKQRLDAIRKQGESKRRAYSLEQRERQSRPEVQYILQVSDDAAQGEAGKGSAGEEDPKQLSKAVQAAAPAEPATAGDQGGEEKASGSPPEPAPADVYTVDNVTQAQRVVALLSTRYKDKVYACDTEVADIDVKTASPVGHGKLISFALYCGPDAHFGVGVANGSRQSKIWVDLLDCDDREGIVEVFKPFMEDVDIKKVWHNYSFDRHIFGNEGIQCKGFFGDTMHMARLYDSSRLTKGGYSLESLSGDSKLLGEKASLFKKTNMKEIFGKPNIKKDGTEGKLVVLPPVDELQQGEETRGKWIKYCTLDVEATWQLYQALEGNLYETECIGDGVDMAQTYSNLVQGRRSFNMYEFYANFWRPFGSLLTDMEHKGVLADQNHLAKIEKVATQDQVEAQAFFREWASERVPDAKLMNIGSALQLRQLLFAGALNQKTSEAVEMVRVFKVPNETGFIEEGKKKPKKNIDIELHGLWGRDVPSPLPVEHTTPSGWPGANTPMLRGLAGNQGAAKRLLGEENWDLTEEEAKGHGLGTAFAAFGGGREGLRACAAMDALCDVAAIDTLLSNFIIPLQGDAIKCSEGRIHCSMNINTETGRLSARRPNLQNQPALEKDRYKIRQAFTADVAAGKTLVVADYGQLELRLLAHMTGCVSMLDAFERGGDFHSRTALGMYEHIQEAVDKGECLLEWKGEAGEDPPVPLIKDMFAAERRKAKVLNFSIAYGKTPHGLAKDWKVSLREAEETLNRWYRDRPEVKTWQEERIVEAHQLKSVRTLLGRQRHLHQINSRNSGVRKHLERAAINTPIQGGAADIATLAMLEIQRNQELRELGWTLLLQVHDEVMLEGPSETKERALELVRRCMENPFHGTNPLSVSLSVDAKTADTWYEAK</sequence>
<evidence type="ECO:0000256" key="1">
    <source>
        <dbReference type="ARBA" id="ARBA00022705"/>
    </source>
</evidence>
<protein>
    <submittedName>
        <fullName evidence="4">DNA polymerase I</fullName>
    </submittedName>
</protein>
<dbReference type="InterPro" id="IPR002562">
    <property type="entry name" value="3'-5'_exonuclease_dom"/>
</dbReference>
<dbReference type="SUPFAM" id="SSF53098">
    <property type="entry name" value="Ribonuclease H-like"/>
    <property type="match status" value="1"/>
</dbReference>
<feature type="compositionally biased region" description="Basic and acidic residues" evidence="2">
    <location>
        <begin position="39"/>
        <end position="54"/>
    </location>
</feature>
<evidence type="ECO:0000313" key="5">
    <source>
        <dbReference type="Proteomes" id="UP001472866"/>
    </source>
</evidence>
<dbReference type="InterPro" id="IPR002298">
    <property type="entry name" value="DNA_polymerase_A"/>
</dbReference>
<organism evidence="4 5">
    <name type="scientific">Chloropicon roscoffensis</name>
    <dbReference type="NCBI Taxonomy" id="1461544"/>
    <lineage>
        <taxon>Eukaryota</taxon>
        <taxon>Viridiplantae</taxon>
        <taxon>Chlorophyta</taxon>
        <taxon>Chloropicophyceae</taxon>
        <taxon>Chloropicales</taxon>
        <taxon>Chloropicaceae</taxon>
        <taxon>Chloropicon</taxon>
    </lineage>
</organism>
<dbReference type="InterPro" id="IPR036397">
    <property type="entry name" value="RNaseH_sf"/>
</dbReference>
<accession>A0AAX4P0Y2</accession>
<dbReference type="InterPro" id="IPR043502">
    <property type="entry name" value="DNA/RNA_pol_sf"/>
</dbReference>